<protein>
    <recommendedName>
        <fullName evidence="3">Phage minor tail protein L</fullName>
    </recommendedName>
</protein>
<organism evidence="1 2">
    <name type="scientific">Escherichia coli</name>
    <dbReference type="NCBI Taxonomy" id="562"/>
    <lineage>
        <taxon>Bacteria</taxon>
        <taxon>Pseudomonadati</taxon>
        <taxon>Pseudomonadota</taxon>
        <taxon>Gammaproteobacteria</taxon>
        <taxon>Enterobacterales</taxon>
        <taxon>Enterobacteriaceae</taxon>
        <taxon>Escherichia</taxon>
    </lineage>
</organism>
<dbReference type="NCBIfam" id="TIGR01600">
    <property type="entry name" value="phage_tail_L"/>
    <property type="match status" value="1"/>
</dbReference>
<dbReference type="EMBL" id="UWXJ01000001">
    <property type="protein sequence ID" value="VCY83506.1"/>
    <property type="molecule type" value="Genomic_DNA"/>
</dbReference>
<dbReference type="GO" id="GO:0046718">
    <property type="term" value="P:symbiont entry into host cell"/>
    <property type="evidence" value="ECO:0007669"/>
    <property type="project" value="InterPro"/>
</dbReference>
<gene>
    <name evidence="1" type="ORF">BANRA_02164</name>
</gene>
<evidence type="ECO:0000313" key="2">
    <source>
        <dbReference type="Proteomes" id="UP000281521"/>
    </source>
</evidence>
<evidence type="ECO:0008006" key="3">
    <source>
        <dbReference type="Google" id="ProtNLM"/>
    </source>
</evidence>
<dbReference type="GO" id="GO:0030430">
    <property type="term" value="C:host cell cytoplasm"/>
    <property type="evidence" value="ECO:0007669"/>
    <property type="project" value="InterPro"/>
</dbReference>
<dbReference type="GO" id="GO:0051536">
    <property type="term" value="F:iron-sulfur cluster binding"/>
    <property type="evidence" value="ECO:0007669"/>
    <property type="project" value="InterPro"/>
</dbReference>
<dbReference type="Proteomes" id="UP000281521">
    <property type="component" value="Unassembled WGS sequence"/>
</dbReference>
<evidence type="ECO:0000313" key="1">
    <source>
        <dbReference type="EMBL" id="VCY83506.1"/>
    </source>
</evidence>
<dbReference type="InterPro" id="IPR006487">
    <property type="entry name" value="Phage_lambda_L"/>
</dbReference>
<sequence length="178" mass="19673">MQDIPQETHHETTRLTQSAQVVLWEIDLTVVGGERYFFCNEQNEKGEPVTWQGRQYQAYPIQGTGFELNGKGSAARPTLTVSNLHGMVTGMAEDLQSLVGGTVVRRKVYARFLDAVNFVNGNSDADPEQEVISRWRIEQCSELSAVSASFVLSTPTETDGAVFPGRIMLANTCTDLSR</sequence>
<dbReference type="AlphaFoldDB" id="A0A3P5DQN3"/>
<accession>A0A3P5DQN3</accession>
<dbReference type="Pfam" id="PF05100">
    <property type="entry name" value="Phage_tail_L"/>
    <property type="match status" value="1"/>
</dbReference>
<name>A0A3P5DQN3_ECOLX</name>
<reference evidence="1 2" key="1">
    <citation type="submission" date="2018-10" db="EMBL/GenBank/DDBJ databases">
        <authorList>
            <person name="Noll B N."/>
        </authorList>
    </citation>
    <scope>NUCLEOTIDE SEQUENCE [LARGE SCALE GENOMIC DNA]</scope>
    <source>
        <strain evidence="1">Ecoli022</strain>
    </source>
</reference>
<proteinExistence type="predicted"/>